<name>A0A1F5Z9U2_9BACT</name>
<reference evidence="2 3" key="1">
    <citation type="journal article" date="2016" name="Nat. Commun.">
        <title>Thousands of microbial genomes shed light on interconnected biogeochemical processes in an aquifer system.</title>
        <authorList>
            <person name="Anantharaman K."/>
            <person name="Brown C.T."/>
            <person name="Hug L.A."/>
            <person name="Sharon I."/>
            <person name="Castelle C.J."/>
            <person name="Probst A.J."/>
            <person name="Thomas B.C."/>
            <person name="Singh A."/>
            <person name="Wilkins M.J."/>
            <person name="Karaoz U."/>
            <person name="Brodie E.L."/>
            <person name="Williams K.H."/>
            <person name="Hubbard S.S."/>
            <person name="Banfield J.F."/>
        </authorList>
    </citation>
    <scope>NUCLEOTIDE SEQUENCE [LARGE SCALE GENOMIC DNA]</scope>
</reference>
<protein>
    <submittedName>
        <fullName evidence="2">Uncharacterized protein</fullName>
    </submittedName>
</protein>
<dbReference type="InterPro" id="IPR018580">
    <property type="entry name" value="Uncharacterised_YfhO"/>
</dbReference>
<evidence type="ECO:0000256" key="1">
    <source>
        <dbReference type="SAM" id="Phobius"/>
    </source>
</evidence>
<dbReference type="STRING" id="1798373.A2154_00090"/>
<dbReference type="Proteomes" id="UP000176854">
    <property type="component" value="Unassembled WGS sequence"/>
</dbReference>
<feature type="transmembrane region" description="Helical" evidence="1">
    <location>
        <begin position="191"/>
        <end position="211"/>
    </location>
</feature>
<accession>A0A1F5Z9U2</accession>
<dbReference type="PANTHER" id="PTHR38454">
    <property type="entry name" value="INTEGRAL MEMBRANE PROTEIN-RELATED"/>
    <property type="match status" value="1"/>
</dbReference>
<dbReference type="PANTHER" id="PTHR38454:SF1">
    <property type="entry name" value="INTEGRAL MEMBRANE PROTEIN"/>
    <property type="match status" value="1"/>
</dbReference>
<keyword evidence="1" id="KW-1133">Transmembrane helix</keyword>
<evidence type="ECO:0000313" key="2">
    <source>
        <dbReference type="EMBL" id="OGG09123.1"/>
    </source>
</evidence>
<proteinExistence type="predicted"/>
<organism evidence="2 3">
    <name type="scientific">Candidatus Gottesmanbacteria bacterium RBG_16_43_7</name>
    <dbReference type="NCBI Taxonomy" id="1798373"/>
    <lineage>
        <taxon>Bacteria</taxon>
        <taxon>Candidatus Gottesmaniibacteriota</taxon>
    </lineage>
</organism>
<dbReference type="Pfam" id="PF09586">
    <property type="entry name" value="YfhO"/>
    <property type="match status" value="1"/>
</dbReference>
<keyword evidence="1" id="KW-0472">Membrane</keyword>
<dbReference type="EMBL" id="MFJC01000027">
    <property type="protein sequence ID" value="OGG09123.1"/>
    <property type="molecule type" value="Genomic_DNA"/>
</dbReference>
<keyword evidence="1" id="KW-0812">Transmembrane</keyword>
<evidence type="ECO:0000313" key="3">
    <source>
        <dbReference type="Proteomes" id="UP000176854"/>
    </source>
</evidence>
<sequence>MTHDVQIPYLNVNSVYIDFLNIRYIMVPQLYDPIGNNNPDRYSLVRDSRDLNYKLYENRTALPRFFLVPKAVAFSSQDDVRAEISRGEADPRSAIFTTGQDLAKIPGIDPDCQNLDESNTTVNSYKTNSIELSIYSPCNAFLATSEVMYPGWKAYLNNTEIPILTSNLVFRSVYIPQGRHVLLMKYIPVDFMIGFMITTLTTIVFGIYYIYVSKFRK</sequence>
<comment type="caution">
    <text evidence="2">The sequence shown here is derived from an EMBL/GenBank/DDBJ whole genome shotgun (WGS) entry which is preliminary data.</text>
</comment>
<dbReference type="AlphaFoldDB" id="A0A1F5Z9U2"/>
<gene>
    <name evidence="2" type="ORF">A2154_00090</name>
</gene>